<reference evidence="1" key="1">
    <citation type="submission" date="2022-07" db="EMBL/GenBank/DDBJ databases">
        <title>Phylogenomic reconstructions and comparative analyses of Kickxellomycotina fungi.</title>
        <authorList>
            <person name="Reynolds N.K."/>
            <person name="Stajich J.E."/>
            <person name="Barry K."/>
            <person name="Grigoriev I.V."/>
            <person name="Crous P."/>
            <person name="Smith M.E."/>
        </authorList>
    </citation>
    <scope>NUCLEOTIDE SEQUENCE</scope>
    <source>
        <strain evidence="1">NRRL 5244</strain>
    </source>
</reference>
<accession>A0ACC1J522</accession>
<comment type="caution">
    <text evidence="1">The sequence shown here is derived from an EMBL/GenBank/DDBJ whole genome shotgun (WGS) entry which is preliminary data.</text>
</comment>
<dbReference type="Proteomes" id="UP001150603">
    <property type="component" value="Unassembled WGS sequence"/>
</dbReference>
<dbReference type="EMBL" id="JANBPW010003352">
    <property type="protein sequence ID" value="KAJ1937913.1"/>
    <property type="molecule type" value="Genomic_DNA"/>
</dbReference>
<evidence type="ECO:0000313" key="2">
    <source>
        <dbReference type="Proteomes" id="UP001150603"/>
    </source>
</evidence>
<keyword evidence="2" id="KW-1185">Reference proteome</keyword>
<protein>
    <submittedName>
        <fullName evidence="1">Uncharacterized protein</fullName>
    </submittedName>
</protein>
<feature type="non-terminal residue" evidence="1">
    <location>
        <position position="187"/>
    </location>
</feature>
<proteinExistence type="predicted"/>
<name>A0ACC1J522_9FUNG</name>
<evidence type="ECO:0000313" key="1">
    <source>
        <dbReference type="EMBL" id="KAJ1937913.1"/>
    </source>
</evidence>
<sequence>MAIFGALKRGDGEKRSHRSTMYLPSPPSPAEEVGHRSLKSALSHSVKALFAKKTPRSQSVIVKHMSSAPALNIETDPLVHEPVRRSQDSQSRARAQILAETARRLELGASARSPSPITPSSISTGRTLPCFPEEEEFDNYEYHDTSASSSASPMPSYSSSVTSSRTFTNRNRPSSVFGDSPSPRNSD</sequence>
<gene>
    <name evidence="1" type="ORF">FBU59_004610</name>
</gene>
<organism evidence="1 2">
    <name type="scientific">Linderina macrospora</name>
    <dbReference type="NCBI Taxonomy" id="4868"/>
    <lineage>
        <taxon>Eukaryota</taxon>
        <taxon>Fungi</taxon>
        <taxon>Fungi incertae sedis</taxon>
        <taxon>Zoopagomycota</taxon>
        <taxon>Kickxellomycotina</taxon>
        <taxon>Kickxellomycetes</taxon>
        <taxon>Kickxellales</taxon>
        <taxon>Kickxellaceae</taxon>
        <taxon>Linderina</taxon>
    </lineage>
</organism>